<protein>
    <submittedName>
        <fullName evidence="1">Uncharacterized protein</fullName>
    </submittedName>
</protein>
<organism evidence="1 2">
    <name type="scientific">Melastoma candidum</name>
    <dbReference type="NCBI Taxonomy" id="119954"/>
    <lineage>
        <taxon>Eukaryota</taxon>
        <taxon>Viridiplantae</taxon>
        <taxon>Streptophyta</taxon>
        <taxon>Embryophyta</taxon>
        <taxon>Tracheophyta</taxon>
        <taxon>Spermatophyta</taxon>
        <taxon>Magnoliopsida</taxon>
        <taxon>eudicotyledons</taxon>
        <taxon>Gunneridae</taxon>
        <taxon>Pentapetalae</taxon>
        <taxon>rosids</taxon>
        <taxon>malvids</taxon>
        <taxon>Myrtales</taxon>
        <taxon>Melastomataceae</taxon>
        <taxon>Melastomatoideae</taxon>
        <taxon>Melastomateae</taxon>
        <taxon>Melastoma</taxon>
    </lineage>
</organism>
<keyword evidence="2" id="KW-1185">Reference proteome</keyword>
<evidence type="ECO:0000313" key="1">
    <source>
        <dbReference type="EMBL" id="KAI4363769.1"/>
    </source>
</evidence>
<comment type="caution">
    <text evidence="1">The sequence shown here is derived from an EMBL/GenBank/DDBJ whole genome shotgun (WGS) entry which is preliminary data.</text>
</comment>
<sequence length="161" mass="17704">MAVAPSQVYVAAVPLRATAGPAQLAMTVAYSLGIWEFQHFMVLVRPPASMTSAEDVVVFDFQPRDPEDVFVALAALSGRPVAGVVRRRNLSKPPRRRCWLVGYCEEGDALEIASSFSHGWNTDLKIGIHDCRDYTNGLVKSLTGENNILESLKRSTTGRRN</sequence>
<dbReference type="Proteomes" id="UP001057402">
    <property type="component" value="Chromosome 6"/>
</dbReference>
<proteinExistence type="predicted"/>
<name>A0ACB9QF55_9MYRT</name>
<gene>
    <name evidence="1" type="ORF">MLD38_019944</name>
</gene>
<dbReference type="EMBL" id="CM042885">
    <property type="protein sequence ID" value="KAI4363769.1"/>
    <property type="molecule type" value="Genomic_DNA"/>
</dbReference>
<reference evidence="2" key="1">
    <citation type="journal article" date="2023" name="Front. Plant Sci.">
        <title>Chromosomal-level genome assembly of Melastoma candidum provides insights into trichome evolution.</title>
        <authorList>
            <person name="Zhong Y."/>
            <person name="Wu W."/>
            <person name="Sun C."/>
            <person name="Zou P."/>
            <person name="Liu Y."/>
            <person name="Dai S."/>
            <person name="Zhou R."/>
        </authorList>
    </citation>
    <scope>NUCLEOTIDE SEQUENCE [LARGE SCALE GENOMIC DNA]</scope>
</reference>
<accession>A0ACB9QF55</accession>
<evidence type="ECO:0000313" key="2">
    <source>
        <dbReference type="Proteomes" id="UP001057402"/>
    </source>
</evidence>